<feature type="compositionally biased region" description="Basic residues" evidence="1">
    <location>
        <begin position="448"/>
        <end position="457"/>
    </location>
</feature>
<proteinExistence type="predicted"/>
<feature type="compositionally biased region" description="Basic and acidic residues" evidence="1">
    <location>
        <begin position="385"/>
        <end position="399"/>
    </location>
</feature>
<feature type="compositionally biased region" description="Basic and acidic residues" evidence="1">
    <location>
        <begin position="74"/>
        <end position="85"/>
    </location>
</feature>
<feature type="compositionally biased region" description="Basic and acidic residues" evidence="1">
    <location>
        <begin position="109"/>
        <end position="173"/>
    </location>
</feature>
<accession>A0A1J5R5G9</accession>
<comment type="caution">
    <text evidence="2">The sequence shown here is derived from an EMBL/GenBank/DDBJ whole genome shotgun (WGS) entry which is preliminary data.</text>
</comment>
<feature type="compositionally biased region" description="Basic and acidic residues" evidence="1">
    <location>
        <begin position="422"/>
        <end position="447"/>
    </location>
</feature>
<feature type="compositionally biased region" description="Basic and acidic residues" evidence="1">
    <location>
        <begin position="256"/>
        <end position="282"/>
    </location>
</feature>
<evidence type="ECO:0000313" key="2">
    <source>
        <dbReference type="EMBL" id="OIQ83413.1"/>
    </source>
</evidence>
<feature type="compositionally biased region" description="Basic and acidic residues" evidence="1">
    <location>
        <begin position="226"/>
        <end position="235"/>
    </location>
</feature>
<feature type="region of interest" description="Disordered" evidence="1">
    <location>
        <begin position="507"/>
        <end position="543"/>
    </location>
</feature>
<feature type="compositionally biased region" description="Basic and acidic residues" evidence="1">
    <location>
        <begin position="352"/>
        <end position="377"/>
    </location>
</feature>
<evidence type="ECO:0000256" key="1">
    <source>
        <dbReference type="SAM" id="MobiDB-lite"/>
    </source>
</evidence>
<organism evidence="2">
    <name type="scientific">mine drainage metagenome</name>
    <dbReference type="NCBI Taxonomy" id="410659"/>
    <lineage>
        <taxon>unclassified sequences</taxon>
        <taxon>metagenomes</taxon>
        <taxon>ecological metagenomes</taxon>
    </lineage>
</organism>
<name>A0A1J5R5G9_9ZZZZ</name>
<feature type="compositionally biased region" description="Basic and acidic residues" evidence="1">
    <location>
        <begin position="471"/>
        <end position="487"/>
    </location>
</feature>
<dbReference type="EMBL" id="MLJW01000706">
    <property type="protein sequence ID" value="OIQ83413.1"/>
    <property type="molecule type" value="Genomic_DNA"/>
</dbReference>
<dbReference type="AlphaFoldDB" id="A0A1J5R5G9"/>
<feature type="compositionally biased region" description="Basic and acidic residues" evidence="1">
    <location>
        <begin position="13"/>
        <end position="27"/>
    </location>
</feature>
<protein>
    <submittedName>
        <fullName evidence="2">Uncharacterized protein</fullName>
    </submittedName>
</protein>
<feature type="region of interest" description="Disordered" evidence="1">
    <location>
        <begin position="1"/>
        <end position="487"/>
    </location>
</feature>
<reference evidence="2" key="1">
    <citation type="submission" date="2016-10" db="EMBL/GenBank/DDBJ databases">
        <title>Sequence of Gallionella enrichment culture.</title>
        <authorList>
            <person name="Poehlein A."/>
            <person name="Muehling M."/>
            <person name="Daniel R."/>
        </authorList>
    </citation>
    <scope>NUCLEOTIDE SEQUENCE</scope>
</reference>
<sequence>MQPVLCPEAGGCRADRTDESDGRRADDPAEGVRTGRSPDRDEQDGASDEHPDRVAGRKPSQGPCGIARRRGRESHRYDGGDRDGEPSGGDGADSRPSALKGEEDAGELEDQRVAQEPRSEDRQRRPHLGDQGRVAARVDRREERRDRGRHGDEHRGTQQADREDSAGAHRDQVRVTLPVAGRGVLRQPREGRCRERDGEDRVGQDVDRLGVLEEVDRPRPTVVIGKLERHEHGHLLGDQTTETGDRKVSRSRPHSRREVERRPQLHPGPENRDDQGKAHGRDPGGGPPPQPRDGSGRQLAGVGAGGSDGEVTEGEIADDDDRAGGQRCGGRPPEPTLRLQHTGQDDADPVEDDLRSEHGDERHSKVDRLGRDHRIDCRAGPVQEADDRASEDGEHDGSRYQEGNSPGQQGGGDPVDIGSQSTRERCREERHDRSGQRAASDDLEQHVRKLVRGRIGRPGRAGTDAVRLRHPPPEAHHAAQQRDRGDECCRTRHAGRGTATCGPHRSLIGPCRATRPRVAHRHGVRGDPTSRARAERGSERSPP</sequence>
<feature type="compositionally biased region" description="Basic and acidic residues" evidence="1">
    <location>
        <begin position="524"/>
        <end position="543"/>
    </location>
</feature>
<feature type="compositionally biased region" description="Basic and acidic residues" evidence="1">
    <location>
        <begin position="187"/>
        <end position="219"/>
    </location>
</feature>
<feature type="compositionally biased region" description="Acidic residues" evidence="1">
    <location>
        <begin position="310"/>
        <end position="321"/>
    </location>
</feature>
<gene>
    <name evidence="2" type="ORF">GALL_347980</name>
</gene>
<feature type="compositionally biased region" description="Basic residues" evidence="1">
    <location>
        <begin position="514"/>
        <end position="523"/>
    </location>
</feature>